<organism evidence="2 3">
    <name type="scientific">Elysia marginata</name>
    <dbReference type="NCBI Taxonomy" id="1093978"/>
    <lineage>
        <taxon>Eukaryota</taxon>
        <taxon>Metazoa</taxon>
        <taxon>Spiralia</taxon>
        <taxon>Lophotrochozoa</taxon>
        <taxon>Mollusca</taxon>
        <taxon>Gastropoda</taxon>
        <taxon>Heterobranchia</taxon>
        <taxon>Euthyneura</taxon>
        <taxon>Panpulmonata</taxon>
        <taxon>Sacoglossa</taxon>
        <taxon>Placobranchoidea</taxon>
        <taxon>Plakobranchidae</taxon>
        <taxon>Elysia</taxon>
    </lineage>
</organism>
<name>A0AAV4G9A3_9GAST</name>
<proteinExistence type="predicted"/>
<sequence>MRSQTRTPETHGEVRAMSVLRKSRRQVGSRGLEESGNGGDLEERYIITRSREQGVTEIMQKLDSLSSGGDRRKQSHYGLSSSKGASLYFNFWLFLLIFVALSPVDVTCRMSLNAGEFFRVINPRELDSRKGQVKELLCAMSARMPLLEEEEEEEEALEKNTPL</sequence>
<keyword evidence="1" id="KW-0812">Transmembrane</keyword>
<feature type="transmembrane region" description="Helical" evidence="1">
    <location>
        <begin position="87"/>
        <end position="104"/>
    </location>
</feature>
<keyword evidence="1" id="KW-1133">Transmembrane helix</keyword>
<accession>A0AAV4G9A3</accession>
<evidence type="ECO:0000256" key="1">
    <source>
        <dbReference type="SAM" id="Phobius"/>
    </source>
</evidence>
<reference evidence="2 3" key="1">
    <citation type="journal article" date="2021" name="Elife">
        <title>Chloroplast acquisition without the gene transfer in kleptoplastic sea slugs, Plakobranchus ocellatus.</title>
        <authorList>
            <person name="Maeda T."/>
            <person name="Takahashi S."/>
            <person name="Yoshida T."/>
            <person name="Shimamura S."/>
            <person name="Takaki Y."/>
            <person name="Nagai Y."/>
            <person name="Toyoda A."/>
            <person name="Suzuki Y."/>
            <person name="Arimoto A."/>
            <person name="Ishii H."/>
            <person name="Satoh N."/>
            <person name="Nishiyama T."/>
            <person name="Hasebe M."/>
            <person name="Maruyama T."/>
            <person name="Minagawa J."/>
            <person name="Obokata J."/>
            <person name="Shigenobu S."/>
        </authorList>
    </citation>
    <scope>NUCLEOTIDE SEQUENCE [LARGE SCALE GENOMIC DNA]</scope>
</reference>
<dbReference type="Proteomes" id="UP000762676">
    <property type="component" value="Unassembled WGS sequence"/>
</dbReference>
<keyword evidence="3" id="KW-1185">Reference proteome</keyword>
<dbReference type="AlphaFoldDB" id="A0AAV4G9A3"/>
<comment type="caution">
    <text evidence="2">The sequence shown here is derived from an EMBL/GenBank/DDBJ whole genome shotgun (WGS) entry which is preliminary data.</text>
</comment>
<protein>
    <submittedName>
        <fullName evidence="2">Uncharacterized protein</fullName>
    </submittedName>
</protein>
<keyword evidence="1" id="KW-0472">Membrane</keyword>
<evidence type="ECO:0000313" key="2">
    <source>
        <dbReference type="EMBL" id="GFR82212.1"/>
    </source>
</evidence>
<gene>
    <name evidence="2" type="ORF">ElyMa_005943900</name>
</gene>
<evidence type="ECO:0000313" key="3">
    <source>
        <dbReference type="Proteomes" id="UP000762676"/>
    </source>
</evidence>
<dbReference type="EMBL" id="BMAT01011935">
    <property type="protein sequence ID" value="GFR82212.1"/>
    <property type="molecule type" value="Genomic_DNA"/>
</dbReference>